<dbReference type="GeneID" id="62679277"/>
<protein>
    <submittedName>
        <fullName evidence="1">Uncharacterized protein</fullName>
    </submittedName>
</protein>
<proteinExistence type="predicted"/>
<evidence type="ECO:0000313" key="1">
    <source>
        <dbReference type="EMBL" id="ARB05737.1"/>
    </source>
</evidence>
<dbReference type="RefSeq" id="YP_009997132.1">
    <property type="nucleotide sequence ID" value="NC_052968.1"/>
</dbReference>
<evidence type="ECO:0000313" key="2">
    <source>
        <dbReference type="Proteomes" id="UP000225878"/>
    </source>
</evidence>
<sequence length="106" mass="11457">MTWARYLATIAASGSAKRSRTMIEVTTATAPAVWASLLVNGDDSGLDQEDAEAAKAWELSLAPWRIVGIDDSEDAPGGFMRWHDAAEFCPLAADCVAYVLHKDKTE</sequence>
<keyword evidence="2" id="KW-1185">Reference proteome</keyword>
<dbReference type="EMBL" id="KY249644">
    <property type="protein sequence ID" value="ARB05737.1"/>
    <property type="molecule type" value="Genomic_DNA"/>
</dbReference>
<accession>A0A1V0DX77</accession>
<dbReference type="Proteomes" id="UP000225878">
    <property type="component" value="Segment"/>
</dbReference>
<dbReference type="KEGG" id="vg:62679277"/>
<name>A0A1V0DX77_9CAUD</name>
<reference evidence="1" key="1">
    <citation type="submission" date="2016-11" db="EMBL/GenBank/DDBJ databases">
        <title>The complete genome sequence of Cyanosiphovirus S-ESS1.</title>
        <authorList>
            <person name="Han Y."/>
        </authorList>
    </citation>
    <scope>NUCLEOTIDE SEQUENCE [LARGE SCALE GENOMIC DNA]</scope>
</reference>
<organism evidence="1">
    <name type="scientific">Synechococcus virus S-ESS1</name>
    <dbReference type="NCBI Taxonomy" id="1964565"/>
    <lineage>
        <taxon>Viruses</taxon>
        <taxon>Duplodnaviria</taxon>
        <taxon>Heunggongvirae</taxon>
        <taxon>Uroviricota</taxon>
        <taxon>Caudoviricetes</taxon>
        <taxon>Casjensviridae</taxon>
        <taxon>Sessunavirus</taxon>
        <taxon>Sessunavirus SESS1</taxon>
    </lineage>
</organism>